<dbReference type="InterPro" id="IPR025484">
    <property type="entry name" value="DUF4376"/>
</dbReference>
<dbReference type="EMBL" id="QLMK01000005">
    <property type="protein sequence ID" value="RAK29162.1"/>
    <property type="molecule type" value="Genomic_DNA"/>
</dbReference>
<comment type="caution">
    <text evidence="2">The sequence shown here is derived from an EMBL/GenBank/DDBJ whole genome shotgun (WGS) entry which is preliminary data.</text>
</comment>
<dbReference type="OrthoDB" id="7870359at2"/>
<evidence type="ECO:0000259" key="1">
    <source>
        <dbReference type="Pfam" id="PF14301"/>
    </source>
</evidence>
<protein>
    <submittedName>
        <fullName evidence="2">Uncharacterized protein DUF4376</fullName>
    </submittedName>
</protein>
<evidence type="ECO:0000313" key="3">
    <source>
        <dbReference type="Proteomes" id="UP000249453"/>
    </source>
</evidence>
<feature type="domain" description="DUF4376" evidence="1">
    <location>
        <begin position="116"/>
        <end position="217"/>
    </location>
</feature>
<dbReference type="RefSeq" id="WP_111575311.1">
    <property type="nucleotide sequence ID" value="NZ_JBHEEY010000004.1"/>
</dbReference>
<reference evidence="2 3" key="1">
    <citation type="submission" date="2018-06" db="EMBL/GenBank/DDBJ databases">
        <title>Genomic Encyclopedia of Type Strains, Phase IV (KMG-IV): sequencing the most valuable type-strain genomes for metagenomic binning, comparative biology and taxonomic classification.</title>
        <authorList>
            <person name="Goeker M."/>
        </authorList>
    </citation>
    <scope>NUCLEOTIDE SEQUENCE [LARGE SCALE GENOMIC DNA]</scope>
    <source>
        <strain evidence="2 3">DSM 26720</strain>
    </source>
</reference>
<organism evidence="2 3">
    <name type="scientific">Falsochrobactrum ovis</name>
    <dbReference type="NCBI Taxonomy" id="1293442"/>
    <lineage>
        <taxon>Bacteria</taxon>
        <taxon>Pseudomonadati</taxon>
        <taxon>Pseudomonadota</taxon>
        <taxon>Alphaproteobacteria</taxon>
        <taxon>Hyphomicrobiales</taxon>
        <taxon>Brucellaceae</taxon>
        <taxon>Falsochrobactrum</taxon>
    </lineage>
</organism>
<keyword evidence="3" id="KW-1185">Reference proteome</keyword>
<evidence type="ECO:0000313" key="2">
    <source>
        <dbReference type="EMBL" id="RAK29162.1"/>
    </source>
</evidence>
<gene>
    <name evidence="2" type="ORF">C7374_105213</name>
</gene>
<accession>A0A364JVL9</accession>
<sequence>MIKKFKSFGVLASHKMEVEAEGQIYKYLSFRNANGVEWQDLVAQFEPFDFYIAMTDEGRIVSMESDPDASQIAGLEIIGINVSEDFNFTNGPGGTIYGKIWNGSTIIDPALTPTPADVDQERDRRISGGFSFGGVFYQTRPEDRENIAGASTAALAAITNGAEPGDYRWHGGDADFVWIAADNSTHAMDAQTLFAFGQAAMAHKQAHIFAARAIKDADPIPADFADDAYWPAALYSPVA</sequence>
<dbReference type="AlphaFoldDB" id="A0A364JVL9"/>
<dbReference type="Proteomes" id="UP000249453">
    <property type="component" value="Unassembled WGS sequence"/>
</dbReference>
<proteinExistence type="predicted"/>
<name>A0A364JVL9_9HYPH</name>
<dbReference type="Pfam" id="PF14301">
    <property type="entry name" value="DUF4376"/>
    <property type="match status" value="1"/>
</dbReference>